<feature type="transmembrane region" description="Helical" evidence="6">
    <location>
        <begin position="182"/>
        <end position="202"/>
    </location>
</feature>
<evidence type="ECO:0000313" key="7">
    <source>
        <dbReference type="EMBL" id="TKA21886.1"/>
    </source>
</evidence>
<evidence type="ECO:0000256" key="6">
    <source>
        <dbReference type="SAM" id="Phobius"/>
    </source>
</evidence>
<dbReference type="PANTHER" id="PTHR45649">
    <property type="entry name" value="AMINO-ACID PERMEASE BAT1"/>
    <property type="match status" value="1"/>
</dbReference>
<gene>
    <name evidence="7" type="ORF">B0A50_08622</name>
</gene>
<dbReference type="GO" id="GO:0022857">
    <property type="term" value="F:transmembrane transporter activity"/>
    <property type="evidence" value="ECO:0007669"/>
    <property type="project" value="InterPro"/>
</dbReference>
<feature type="transmembrane region" description="Helical" evidence="6">
    <location>
        <begin position="513"/>
        <end position="534"/>
    </location>
</feature>
<comment type="subcellular location">
    <subcellularLocation>
        <location evidence="1">Membrane</location>
        <topology evidence="1">Multi-pass membrane protein</topology>
    </subcellularLocation>
</comment>
<keyword evidence="8" id="KW-1185">Reference proteome</keyword>
<organism evidence="7 8">
    <name type="scientific">Salinomyces thailandicus</name>
    <dbReference type="NCBI Taxonomy" id="706561"/>
    <lineage>
        <taxon>Eukaryota</taxon>
        <taxon>Fungi</taxon>
        <taxon>Dikarya</taxon>
        <taxon>Ascomycota</taxon>
        <taxon>Pezizomycotina</taxon>
        <taxon>Dothideomycetes</taxon>
        <taxon>Dothideomycetidae</taxon>
        <taxon>Mycosphaerellales</taxon>
        <taxon>Teratosphaeriaceae</taxon>
        <taxon>Salinomyces</taxon>
    </lineage>
</organism>
<feature type="transmembrane region" description="Helical" evidence="6">
    <location>
        <begin position="400"/>
        <end position="424"/>
    </location>
</feature>
<dbReference type="PANTHER" id="PTHR45649:SF23">
    <property type="entry name" value="TRANSPORTER, PUTATIVE (EUROFUNG)-RELATED"/>
    <property type="match status" value="1"/>
</dbReference>
<keyword evidence="3 6" id="KW-0812">Transmembrane</keyword>
<dbReference type="AlphaFoldDB" id="A0A4U0TJG5"/>
<dbReference type="EMBL" id="NAJL01000095">
    <property type="protein sequence ID" value="TKA21886.1"/>
    <property type="molecule type" value="Genomic_DNA"/>
</dbReference>
<protein>
    <recommendedName>
        <fullName evidence="9">Amino acid permease</fullName>
    </recommendedName>
</protein>
<evidence type="ECO:0000256" key="3">
    <source>
        <dbReference type="ARBA" id="ARBA00022692"/>
    </source>
</evidence>
<keyword evidence="2" id="KW-0813">Transport</keyword>
<reference evidence="7 8" key="1">
    <citation type="submission" date="2017-03" db="EMBL/GenBank/DDBJ databases">
        <title>Genomes of endolithic fungi from Antarctica.</title>
        <authorList>
            <person name="Coleine C."/>
            <person name="Masonjones S."/>
            <person name="Stajich J.E."/>
        </authorList>
    </citation>
    <scope>NUCLEOTIDE SEQUENCE [LARGE SCALE GENOMIC DNA]</scope>
    <source>
        <strain evidence="7 8">CCFEE 6315</strain>
    </source>
</reference>
<feature type="transmembrane region" description="Helical" evidence="6">
    <location>
        <begin position="430"/>
        <end position="449"/>
    </location>
</feature>
<accession>A0A4U0TJG5</accession>
<evidence type="ECO:0000256" key="5">
    <source>
        <dbReference type="ARBA" id="ARBA00023136"/>
    </source>
</evidence>
<keyword evidence="5 6" id="KW-0472">Membrane</keyword>
<dbReference type="Pfam" id="PF13520">
    <property type="entry name" value="AA_permease_2"/>
    <property type="match status" value="1"/>
</dbReference>
<evidence type="ECO:0000256" key="4">
    <source>
        <dbReference type="ARBA" id="ARBA00022989"/>
    </source>
</evidence>
<dbReference type="InterPro" id="IPR002293">
    <property type="entry name" value="AA/rel_permease1"/>
</dbReference>
<evidence type="ECO:0000256" key="1">
    <source>
        <dbReference type="ARBA" id="ARBA00004141"/>
    </source>
</evidence>
<dbReference type="Proteomes" id="UP000308549">
    <property type="component" value="Unassembled WGS sequence"/>
</dbReference>
<keyword evidence="4 6" id="KW-1133">Transmembrane helix</keyword>
<dbReference type="GO" id="GO:0016020">
    <property type="term" value="C:membrane"/>
    <property type="evidence" value="ECO:0007669"/>
    <property type="project" value="UniProtKB-SubCell"/>
</dbReference>
<proteinExistence type="predicted"/>
<comment type="caution">
    <text evidence="7">The sequence shown here is derived from an EMBL/GenBank/DDBJ whole genome shotgun (WGS) entry which is preliminary data.</text>
</comment>
<feature type="transmembrane region" description="Helical" evidence="6">
    <location>
        <begin position="486"/>
        <end position="507"/>
    </location>
</feature>
<feature type="transmembrane region" description="Helical" evidence="6">
    <location>
        <begin position="55"/>
        <end position="76"/>
    </location>
</feature>
<evidence type="ECO:0000256" key="2">
    <source>
        <dbReference type="ARBA" id="ARBA00022448"/>
    </source>
</evidence>
<feature type="transmembrane region" description="Helical" evidence="6">
    <location>
        <begin position="214"/>
        <end position="232"/>
    </location>
</feature>
<feature type="transmembrane region" description="Helical" evidence="6">
    <location>
        <begin position="293"/>
        <end position="316"/>
    </location>
</feature>
<evidence type="ECO:0000313" key="8">
    <source>
        <dbReference type="Proteomes" id="UP000308549"/>
    </source>
</evidence>
<feature type="transmembrane region" description="Helical" evidence="6">
    <location>
        <begin position="88"/>
        <end position="120"/>
    </location>
</feature>
<feature type="transmembrane region" description="Helical" evidence="6">
    <location>
        <begin position="140"/>
        <end position="162"/>
    </location>
</feature>
<evidence type="ECO:0008006" key="9">
    <source>
        <dbReference type="Google" id="ProtNLM"/>
    </source>
</evidence>
<sequence length="563" mass="60381">MEKPHDWQGGSASPPLVERRKSGLEDLANRRDSTAEDLLAAMGYTQELTRSRSTLNVAFMSFMLASVPYGLSTTLYYPLVGGGTTTLIWGWCLVCALMMCVAISLGEITSAYPVAGGVYYQTYMVSPTSVRTVMAWINGWSYTLGNIIITLSVNYGTTLLLVGCVSIFKDENGEGIWYPTPWQNWLIFLGITIICNLISSLANKWLPILDTATVIFTFVGVICIIVCGLAIANEGRRNAAWVFGNFNVTSGWSPPGWAFCVGLLHAAYATSATGMVISMCEEVHKPAEQVPKALVGALGLNWLCGFIFLVPLSFVINDINAIVNDDAAQPLPVILRSAIGNEGGAFALCVPIIILGIFCGTCCTTATSRAVWAFARDGAVPGYETLGLTKVNKKLGGVPLNAMMASMVVEVLLGLISIGSSAAFNAFNGSGVIFLTLSYVWPVACSLLLTKRKRIIGGKWQLGMFGVFCNVVSIGESSHHLPLEPCANFIPGWCLFAIPLFSMPSALPVTASGMNYASVVFVFGLLASALWYAISGRKYYHGPADGDLQRSVGELPPQYSSSD</sequence>
<feature type="transmembrane region" description="Helical" evidence="6">
    <location>
        <begin position="345"/>
        <end position="366"/>
    </location>
</feature>
<dbReference type="OrthoDB" id="3900342at2759"/>
<dbReference type="Gene3D" id="1.20.1740.10">
    <property type="entry name" value="Amino acid/polyamine transporter I"/>
    <property type="match status" value="1"/>
</dbReference>
<name>A0A4U0TJG5_9PEZI</name>